<sequence>EEHGQRVHALRSSVQHRGGRSKRHKSAQKERAHGEDGVSIRHMWGCRVGPGRASATGSVETRNRA</sequence>
<accession>A0A165M5X6</accession>
<evidence type="ECO:0000313" key="2">
    <source>
        <dbReference type="EMBL" id="KZV98812.1"/>
    </source>
</evidence>
<dbReference type="AlphaFoldDB" id="A0A165M5X6"/>
<name>A0A165M5X6_EXIGL</name>
<evidence type="ECO:0000313" key="3">
    <source>
        <dbReference type="Proteomes" id="UP000077266"/>
    </source>
</evidence>
<evidence type="ECO:0000256" key="1">
    <source>
        <dbReference type="SAM" id="MobiDB-lite"/>
    </source>
</evidence>
<proteinExistence type="predicted"/>
<keyword evidence="3" id="KW-1185">Reference proteome</keyword>
<reference evidence="2 3" key="1">
    <citation type="journal article" date="2016" name="Mol. Biol. Evol.">
        <title>Comparative Genomics of Early-Diverging Mushroom-Forming Fungi Provides Insights into the Origins of Lignocellulose Decay Capabilities.</title>
        <authorList>
            <person name="Nagy L.G."/>
            <person name="Riley R."/>
            <person name="Tritt A."/>
            <person name="Adam C."/>
            <person name="Daum C."/>
            <person name="Floudas D."/>
            <person name="Sun H."/>
            <person name="Yadav J.S."/>
            <person name="Pangilinan J."/>
            <person name="Larsson K.H."/>
            <person name="Matsuura K."/>
            <person name="Barry K."/>
            <person name="Labutti K."/>
            <person name="Kuo R."/>
            <person name="Ohm R.A."/>
            <person name="Bhattacharya S.S."/>
            <person name="Shirouzu T."/>
            <person name="Yoshinaga Y."/>
            <person name="Martin F.M."/>
            <person name="Grigoriev I.V."/>
            <person name="Hibbett D.S."/>
        </authorList>
    </citation>
    <scope>NUCLEOTIDE SEQUENCE [LARGE SCALE GENOMIC DNA]</scope>
    <source>
        <strain evidence="2 3">HHB12029</strain>
    </source>
</reference>
<feature type="compositionally biased region" description="Basic and acidic residues" evidence="1">
    <location>
        <begin position="27"/>
        <end position="39"/>
    </location>
</feature>
<feature type="compositionally biased region" description="Basic residues" evidence="1">
    <location>
        <begin position="17"/>
        <end position="26"/>
    </location>
</feature>
<feature type="non-terminal residue" evidence="2">
    <location>
        <position position="65"/>
    </location>
</feature>
<dbReference type="Proteomes" id="UP000077266">
    <property type="component" value="Unassembled WGS sequence"/>
</dbReference>
<feature type="non-terminal residue" evidence="2">
    <location>
        <position position="1"/>
    </location>
</feature>
<gene>
    <name evidence="2" type="ORF">EXIGLDRAFT_727125</name>
</gene>
<dbReference type="EMBL" id="KV425915">
    <property type="protein sequence ID" value="KZV98812.1"/>
    <property type="molecule type" value="Genomic_DNA"/>
</dbReference>
<protein>
    <submittedName>
        <fullName evidence="2">Uncharacterized protein</fullName>
    </submittedName>
</protein>
<organism evidence="2 3">
    <name type="scientific">Exidia glandulosa HHB12029</name>
    <dbReference type="NCBI Taxonomy" id="1314781"/>
    <lineage>
        <taxon>Eukaryota</taxon>
        <taxon>Fungi</taxon>
        <taxon>Dikarya</taxon>
        <taxon>Basidiomycota</taxon>
        <taxon>Agaricomycotina</taxon>
        <taxon>Agaricomycetes</taxon>
        <taxon>Auriculariales</taxon>
        <taxon>Exidiaceae</taxon>
        <taxon>Exidia</taxon>
    </lineage>
</organism>
<dbReference type="InParanoid" id="A0A165M5X6"/>
<feature type="region of interest" description="Disordered" evidence="1">
    <location>
        <begin position="1"/>
        <end position="41"/>
    </location>
</feature>